<dbReference type="CDD" id="cd00130">
    <property type="entry name" value="PAS"/>
    <property type="match status" value="1"/>
</dbReference>
<dbReference type="GO" id="GO:0005634">
    <property type="term" value="C:nucleus"/>
    <property type="evidence" value="ECO:0007669"/>
    <property type="project" value="InterPro"/>
</dbReference>
<feature type="region of interest" description="Disordered" evidence="7">
    <location>
        <begin position="1131"/>
        <end position="1172"/>
    </location>
</feature>
<dbReference type="CDD" id="cd11439">
    <property type="entry name" value="bHLH-PAS_SRC"/>
    <property type="match status" value="1"/>
</dbReference>
<dbReference type="Pfam" id="PF00989">
    <property type="entry name" value="PAS"/>
    <property type="match status" value="1"/>
</dbReference>
<feature type="region of interest" description="Disordered" evidence="7">
    <location>
        <begin position="49"/>
        <end position="68"/>
    </location>
</feature>
<keyword evidence="6" id="KW-0539">Nucleus</keyword>
<gene>
    <name evidence="10" type="ORF">ILUMI_24316</name>
</gene>
<sequence>MLEHTMYFNVSPLCEEDSSNFLDFYTRLGPCELQDPVWAKMSALAAGVNKKRKKSDPKPQAQINKCNNEKRRREQENIYIEELAELISANFADMSSLSVKPDKCAILQETVNQIRSIKQRESASQSSDPVQQGEVSSSRPTILSNEVYGPLLLEALEGFLFVVNAEGKVEHVTENVATYIKFTREEVLGKSIYNFIHHGDHARFSASLLPMSIGWASEPANKSRSFNCRLLVKPDEQDESIEEKQQRVSRYELMHISSTQLRDQVTVSDDEGGDSGPCLLCVASRISHRETTPGSSIEQFTTKLDTSGKIIGVDTSGVSATYSQFLNKDLMGRNLQDLCPQQEVNKLTSHLRDTLSAGQATSVIYKLRLGSQEKYVHVQTKSKLFKANPHSNTDTDFMMATHSIIGEHDSTNSSDPAVGGPLMTSVLNGTRNGAPTSSANEVSNASTNNALLNAANSSFTTFPLDSDFSFDLFPTSTWEVESSSNWNERPESRQSVTSVSTPTPRPPSAPAYSPAATVAQSPLAQFVTQPSPTTVPNPPTPANPYSSSFPFSPIADNFQMEEQKDTKANVLEEASTMISMADSGRLRNLLTKPSNSMDSSNDSENKNKDRILKTLLNRPDEDENKSDSRNSPRGLGGRGSLLGSSDSSKTTSAAGGNDMLRQLLNEKNDDDDIEARVGLKKQSELLSQLLKPNEPNDEPKQEPSAHDDLLLRNLGFTNSPSPPGEPARARKRPSDDRDDNPSKRTTEAVSSSGVTSGSKLCERNKMLASLLAKQPANNHLPIPPVPASVISATPQEILPKVADLNKNTTANTRIGSNLPPNLITNTRTVPRMPGPGRPPNTNYLNLTPGDNMQRTQNHQFNQIDSGQYAPATTANTDVWDMQTSSDPLLSDILDQVIDIDPDAVCNTELFNFLGSVDTAANNNFPHRGEAAKVVINRIQKSLMQFEADVNKSLSSPTISLPGTPPAYSSATMTTQSNQTGGFPQPPPTYPRTAGFHNQRGPVRTGTGTPQYAIAGGTITTPQQLLIQQRKIIQQQQEHKRRLLQQQQQQQLLIPSNAAAAEINSGLQNIDSLLNNTVAPNVSLQRSASVPESQLSPNYGGQISQQNQRLNNQQPFSPHSQLASPIGQQASFPQTTTVNNYQQGGARLSPHPPFNQQLSPRQGYPQTNAQNTK</sequence>
<feature type="compositionally biased region" description="Low complexity" evidence="7">
    <location>
        <begin position="592"/>
        <end position="602"/>
    </location>
</feature>
<dbReference type="FunFam" id="4.10.280.10:FF:000008">
    <property type="entry name" value="Nuclear receptor coactivator"/>
    <property type="match status" value="1"/>
</dbReference>
<feature type="region of interest" description="Disordered" evidence="7">
    <location>
        <begin position="408"/>
        <end position="442"/>
    </location>
</feature>
<dbReference type="InterPro" id="IPR000014">
    <property type="entry name" value="PAS"/>
</dbReference>
<dbReference type="InterPro" id="IPR036638">
    <property type="entry name" value="HLH_DNA-bd_sf"/>
</dbReference>
<evidence type="ECO:0000256" key="4">
    <source>
        <dbReference type="ARBA" id="ARBA00023159"/>
    </source>
</evidence>
<keyword evidence="5" id="KW-0804">Transcription</keyword>
<dbReference type="EMBL" id="VTPC01090692">
    <property type="protein sequence ID" value="KAF2881852.1"/>
    <property type="molecule type" value="Genomic_DNA"/>
</dbReference>
<comment type="caution">
    <text evidence="10">The sequence shown here is derived from an EMBL/GenBank/DDBJ whole genome shotgun (WGS) entry which is preliminary data.</text>
</comment>
<feature type="compositionally biased region" description="Pro residues" evidence="7">
    <location>
        <begin position="533"/>
        <end position="542"/>
    </location>
</feature>
<dbReference type="GO" id="GO:0032870">
    <property type="term" value="P:cellular response to hormone stimulus"/>
    <property type="evidence" value="ECO:0007669"/>
    <property type="project" value="TreeGrafter"/>
</dbReference>
<feature type="compositionally biased region" description="Low complexity" evidence="7">
    <location>
        <begin position="510"/>
        <end position="519"/>
    </location>
</feature>
<dbReference type="PROSITE" id="PS50112">
    <property type="entry name" value="PAS"/>
    <property type="match status" value="1"/>
</dbReference>
<dbReference type="Gene3D" id="4.10.280.10">
    <property type="entry name" value="Helix-loop-helix DNA-binding domain"/>
    <property type="match status" value="1"/>
</dbReference>
<evidence type="ECO:0000313" key="10">
    <source>
        <dbReference type="EMBL" id="KAF2881852.1"/>
    </source>
</evidence>
<comment type="similarity">
    <text evidence="1">Belongs to the SRC/p160 nuclear receptor coactivator family.</text>
</comment>
<dbReference type="SMART" id="SM00353">
    <property type="entry name" value="HLH"/>
    <property type="match status" value="1"/>
</dbReference>
<evidence type="ECO:0000259" key="8">
    <source>
        <dbReference type="PROSITE" id="PS50112"/>
    </source>
</evidence>
<evidence type="ECO:0000313" key="11">
    <source>
        <dbReference type="Proteomes" id="UP000801492"/>
    </source>
</evidence>
<feature type="domain" description="PAS" evidence="8">
    <location>
        <begin position="152"/>
        <end position="208"/>
    </location>
</feature>
<keyword evidence="11" id="KW-1185">Reference proteome</keyword>
<dbReference type="GO" id="GO:0046983">
    <property type="term" value="F:protein dimerization activity"/>
    <property type="evidence" value="ECO:0007669"/>
    <property type="project" value="InterPro"/>
</dbReference>
<feature type="domain" description="BHLH" evidence="9">
    <location>
        <begin position="60"/>
        <end position="117"/>
    </location>
</feature>
<dbReference type="InterPro" id="IPR013767">
    <property type="entry name" value="PAS_fold"/>
</dbReference>
<feature type="compositionally biased region" description="Polar residues" evidence="7">
    <location>
        <begin position="1131"/>
        <end position="1142"/>
    </location>
</feature>
<evidence type="ECO:0000256" key="6">
    <source>
        <dbReference type="ARBA" id="ARBA00023242"/>
    </source>
</evidence>
<evidence type="ECO:0000256" key="3">
    <source>
        <dbReference type="ARBA" id="ARBA00023015"/>
    </source>
</evidence>
<dbReference type="SMART" id="SM00091">
    <property type="entry name" value="PAS"/>
    <property type="match status" value="2"/>
</dbReference>
<evidence type="ECO:0000256" key="2">
    <source>
        <dbReference type="ARBA" id="ARBA00022737"/>
    </source>
</evidence>
<feature type="compositionally biased region" description="Basic and acidic residues" evidence="7">
    <location>
        <begin position="603"/>
        <end position="612"/>
    </location>
</feature>
<evidence type="ECO:0000256" key="1">
    <source>
        <dbReference type="ARBA" id="ARBA00009933"/>
    </source>
</evidence>
<feature type="compositionally biased region" description="Basic and acidic residues" evidence="7">
    <location>
        <begin position="732"/>
        <end position="746"/>
    </location>
</feature>
<evidence type="ECO:0000256" key="5">
    <source>
        <dbReference type="ARBA" id="ARBA00023163"/>
    </source>
</evidence>
<keyword evidence="2" id="KW-0677">Repeat</keyword>
<dbReference type="InterPro" id="IPR035965">
    <property type="entry name" value="PAS-like_dom_sf"/>
</dbReference>
<dbReference type="PROSITE" id="PS50888">
    <property type="entry name" value="BHLH"/>
    <property type="match status" value="1"/>
</dbReference>
<evidence type="ECO:0000259" key="9">
    <source>
        <dbReference type="PROSITE" id="PS50888"/>
    </source>
</evidence>
<evidence type="ECO:0008006" key="12">
    <source>
        <dbReference type="Google" id="ProtNLM"/>
    </source>
</evidence>
<dbReference type="OrthoDB" id="10035882at2759"/>
<dbReference type="SUPFAM" id="SSF55785">
    <property type="entry name" value="PYP-like sensor domain (PAS domain)"/>
    <property type="match status" value="2"/>
</dbReference>
<feature type="region of interest" description="Disordered" evidence="7">
    <location>
        <begin position="582"/>
        <end position="656"/>
    </location>
</feature>
<feature type="compositionally biased region" description="Polar residues" evidence="7">
    <location>
        <begin position="425"/>
        <end position="442"/>
    </location>
</feature>
<dbReference type="Gene3D" id="3.30.450.20">
    <property type="entry name" value="PAS domain"/>
    <property type="match status" value="2"/>
</dbReference>
<dbReference type="Pfam" id="PF14598">
    <property type="entry name" value="PAS_11"/>
    <property type="match status" value="1"/>
</dbReference>
<dbReference type="InterPro" id="IPR017426">
    <property type="entry name" value="Nuclear_rcpt_coactivator"/>
</dbReference>
<dbReference type="GO" id="GO:0016922">
    <property type="term" value="F:nuclear receptor binding"/>
    <property type="evidence" value="ECO:0007669"/>
    <property type="project" value="TreeGrafter"/>
</dbReference>
<reference evidence="10" key="1">
    <citation type="submission" date="2019-08" db="EMBL/GenBank/DDBJ databases">
        <title>The genome of the North American firefly Photinus pyralis.</title>
        <authorList>
            <consortium name="Photinus pyralis genome working group"/>
            <person name="Fallon T.R."/>
            <person name="Sander Lower S.E."/>
            <person name="Weng J.-K."/>
        </authorList>
    </citation>
    <scope>NUCLEOTIDE SEQUENCE</scope>
    <source>
        <strain evidence="10">TRF0915ILg1</strain>
        <tissue evidence="10">Whole body</tissue>
    </source>
</reference>
<dbReference type="GO" id="GO:0045944">
    <property type="term" value="P:positive regulation of transcription by RNA polymerase II"/>
    <property type="evidence" value="ECO:0007669"/>
    <property type="project" value="TreeGrafter"/>
</dbReference>
<protein>
    <recommendedName>
        <fullName evidence="12">Nuclear receptor coactivator 2</fullName>
    </recommendedName>
</protein>
<dbReference type="FunFam" id="3.30.450.20:FF:000144">
    <property type="entry name" value="Nuclear receptor coactivator 2"/>
    <property type="match status" value="1"/>
</dbReference>
<dbReference type="Proteomes" id="UP000801492">
    <property type="component" value="Unassembled WGS sequence"/>
</dbReference>
<feature type="compositionally biased region" description="Polar residues" evidence="7">
    <location>
        <begin position="1153"/>
        <end position="1172"/>
    </location>
</feature>
<feature type="region of interest" description="Disordered" evidence="7">
    <location>
        <begin position="118"/>
        <end position="139"/>
    </location>
</feature>
<keyword evidence="3" id="KW-0805">Transcription regulation</keyword>
<dbReference type="Pfam" id="PF23172">
    <property type="entry name" value="bHLH_NCOA"/>
    <property type="match status" value="1"/>
</dbReference>
<organism evidence="10 11">
    <name type="scientific">Ignelater luminosus</name>
    <name type="common">Cucubano</name>
    <name type="synonym">Pyrophorus luminosus</name>
    <dbReference type="NCBI Taxonomy" id="2038154"/>
    <lineage>
        <taxon>Eukaryota</taxon>
        <taxon>Metazoa</taxon>
        <taxon>Ecdysozoa</taxon>
        <taxon>Arthropoda</taxon>
        <taxon>Hexapoda</taxon>
        <taxon>Insecta</taxon>
        <taxon>Pterygota</taxon>
        <taxon>Neoptera</taxon>
        <taxon>Endopterygota</taxon>
        <taxon>Coleoptera</taxon>
        <taxon>Polyphaga</taxon>
        <taxon>Elateriformia</taxon>
        <taxon>Elateroidea</taxon>
        <taxon>Elateridae</taxon>
        <taxon>Agrypninae</taxon>
        <taxon>Pyrophorini</taxon>
        <taxon>Ignelater</taxon>
    </lineage>
</organism>
<keyword evidence="4" id="KW-0010">Activator</keyword>
<proteinExistence type="inferred from homology"/>
<feature type="compositionally biased region" description="Polar residues" evidence="7">
    <location>
        <begin position="810"/>
        <end position="828"/>
    </location>
</feature>
<accession>A0A8K0CAS0</accession>
<feature type="region of interest" description="Disordered" evidence="7">
    <location>
        <begin position="481"/>
        <end position="549"/>
    </location>
</feature>
<feature type="region of interest" description="Disordered" evidence="7">
    <location>
        <begin position="712"/>
        <end position="757"/>
    </location>
</feature>
<dbReference type="PANTHER" id="PTHR10684">
    <property type="entry name" value="NUCLEAR RECEPTOR COACTIVATOR"/>
    <property type="match status" value="1"/>
</dbReference>
<evidence type="ECO:0000256" key="7">
    <source>
        <dbReference type="SAM" id="MobiDB-lite"/>
    </source>
</evidence>
<dbReference type="GO" id="GO:0003713">
    <property type="term" value="F:transcription coactivator activity"/>
    <property type="evidence" value="ECO:0007669"/>
    <property type="project" value="InterPro"/>
</dbReference>
<dbReference type="InterPro" id="IPR056193">
    <property type="entry name" value="bHLH_NCOA1-3"/>
</dbReference>
<dbReference type="PANTHER" id="PTHR10684:SF4">
    <property type="entry name" value="TAIMAN, ISOFORM G"/>
    <property type="match status" value="1"/>
</dbReference>
<dbReference type="SUPFAM" id="SSF47459">
    <property type="entry name" value="HLH, helix-loop-helix DNA-binding domain"/>
    <property type="match status" value="1"/>
</dbReference>
<name>A0A8K0CAS0_IGNLU</name>
<dbReference type="AlphaFoldDB" id="A0A8K0CAS0"/>
<dbReference type="InterPro" id="IPR011598">
    <property type="entry name" value="bHLH_dom"/>
</dbReference>
<feature type="compositionally biased region" description="Polar residues" evidence="7">
    <location>
        <begin position="747"/>
        <end position="757"/>
    </location>
</feature>
<feature type="region of interest" description="Disordered" evidence="7">
    <location>
        <begin position="810"/>
        <end position="837"/>
    </location>
</feature>